<feature type="coiled-coil region" evidence="1">
    <location>
        <begin position="132"/>
        <end position="159"/>
    </location>
</feature>
<organism evidence="4 5">
    <name type="scientific">Nostocoides japonicum T1-X7</name>
    <dbReference type="NCBI Taxonomy" id="1194083"/>
    <lineage>
        <taxon>Bacteria</taxon>
        <taxon>Bacillati</taxon>
        <taxon>Actinomycetota</taxon>
        <taxon>Actinomycetes</taxon>
        <taxon>Micrococcales</taxon>
        <taxon>Intrasporangiaceae</taxon>
        <taxon>Nostocoides</taxon>
    </lineage>
</organism>
<dbReference type="Proteomes" id="UP000035721">
    <property type="component" value="Unassembled WGS sequence"/>
</dbReference>
<feature type="region of interest" description="Disordered" evidence="2">
    <location>
        <begin position="177"/>
        <end position="217"/>
    </location>
</feature>
<dbReference type="PANTHER" id="PTHR30469:SF33">
    <property type="entry name" value="SLR1207 PROTEIN"/>
    <property type="match status" value="1"/>
</dbReference>
<feature type="region of interest" description="Disordered" evidence="2">
    <location>
        <begin position="399"/>
        <end position="429"/>
    </location>
</feature>
<protein>
    <submittedName>
        <fullName evidence="4">Efflux transporter, RND family, MFP subunit</fullName>
    </submittedName>
</protein>
<dbReference type="GO" id="GO:1990281">
    <property type="term" value="C:efflux pump complex"/>
    <property type="evidence" value="ECO:0007669"/>
    <property type="project" value="TreeGrafter"/>
</dbReference>
<sequence>MRRGWRRGLSLSVAAAALIAVGAGGAIWWEGRADASSATTTRTQLVAASSGTVKQTVSASGTLSPKNTSTATFGSSGTVTDVDVAVGDKVTKGETLATIDDDDLQDAVDLAEASVTAAEDQVDSATAGTSAAASAQAQLTSAEQSLTQAEQALAGATLKAPLSGIVSSVGYAVGDTTGSGSSGTSGGSGGSGGTGGTGGTGSSNAGGNGSSSSDSSSGITIVDTSSWVVDATVSSSDLAQLKKGLQATITGTGSQSSVFGTVSSIGVVASSTTSGAAQFPVTIAVTGNPAGLHAGTSVTVAITTKQLSGVLTVPTLAVTTTNGRTTVTVSKDGKQTVTPITIGGVYGAQTVVTKGLSSGDEVVVTYRTFAPGAGTGGTGTRRTGEGGFGGFGGGFGGQGGTGGLQRSGTGGAGGFGGNGTGEGGFGGNG</sequence>
<dbReference type="EMBL" id="CAJB01000377">
    <property type="protein sequence ID" value="CCH79518.1"/>
    <property type="molecule type" value="Genomic_DNA"/>
</dbReference>
<keyword evidence="1" id="KW-0175">Coiled coil</keyword>
<dbReference type="SUPFAM" id="SSF111369">
    <property type="entry name" value="HlyD-like secretion proteins"/>
    <property type="match status" value="1"/>
</dbReference>
<accession>A0A077LZU1</accession>
<dbReference type="GO" id="GO:0015562">
    <property type="term" value="F:efflux transmembrane transporter activity"/>
    <property type="evidence" value="ECO:0007669"/>
    <property type="project" value="TreeGrafter"/>
</dbReference>
<proteinExistence type="predicted"/>
<comment type="caution">
    <text evidence="4">The sequence shown here is derived from an EMBL/GenBank/DDBJ whole genome shotgun (WGS) entry which is preliminary data.</text>
</comment>
<name>A0A077LZU1_9MICO</name>
<evidence type="ECO:0000256" key="1">
    <source>
        <dbReference type="SAM" id="Coils"/>
    </source>
</evidence>
<dbReference type="InterPro" id="IPR058627">
    <property type="entry name" value="MdtA-like_C"/>
</dbReference>
<feature type="domain" description="Multidrug resistance protein MdtA-like C-terminal permuted SH3" evidence="3">
    <location>
        <begin position="310"/>
        <end position="364"/>
    </location>
</feature>
<dbReference type="Pfam" id="PF25967">
    <property type="entry name" value="RND-MFP_C"/>
    <property type="match status" value="1"/>
</dbReference>
<keyword evidence="5" id="KW-1185">Reference proteome</keyword>
<dbReference type="Gene3D" id="2.40.30.170">
    <property type="match status" value="1"/>
</dbReference>
<evidence type="ECO:0000259" key="3">
    <source>
        <dbReference type="Pfam" id="PF25967"/>
    </source>
</evidence>
<dbReference type="Gene3D" id="2.40.50.100">
    <property type="match status" value="1"/>
</dbReference>
<dbReference type="Gene3D" id="6.20.50.140">
    <property type="match status" value="1"/>
</dbReference>
<evidence type="ECO:0000313" key="5">
    <source>
        <dbReference type="Proteomes" id="UP000035721"/>
    </source>
</evidence>
<evidence type="ECO:0000256" key="2">
    <source>
        <dbReference type="SAM" id="MobiDB-lite"/>
    </source>
</evidence>
<dbReference type="STRING" id="1194083.BN12_460007"/>
<dbReference type="PANTHER" id="PTHR30469">
    <property type="entry name" value="MULTIDRUG RESISTANCE PROTEIN MDTA"/>
    <property type="match status" value="1"/>
</dbReference>
<feature type="compositionally biased region" description="Gly residues" evidence="2">
    <location>
        <begin position="180"/>
        <end position="209"/>
    </location>
</feature>
<reference evidence="4 5" key="1">
    <citation type="journal article" date="2013" name="ISME J.">
        <title>A metabolic model for members of the genus Tetrasphaera involved in enhanced biological phosphorus removal.</title>
        <authorList>
            <person name="Kristiansen R."/>
            <person name="Nguyen H.T.T."/>
            <person name="Saunders A.M."/>
            <person name="Nielsen J.L."/>
            <person name="Wimmer R."/>
            <person name="Le V.Q."/>
            <person name="McIlroy S.J."/>
            <person name="Petrovski S."/>
            <person name="Seviour R.J."/>
            <person name="Calteau A."/>
            <person name="Nielsen K.L."/>
            <person name="Nielsen P.H."/>
        </authorList>
    </citation>
    <scope>NUCLEOTIDE SEQUENCE [LARGE SCALE GENOMIC DNA]</scope>
    <source>
        <strain evidence="4 5">T1-X7</strain>
    </source>
</reference>
<dbReference type="AlphaFoldDB" id="A0A077LZU1"/>
<gene>
    <name evidence="4" type="ORF">BN12_460007</name>
</gene>
<dbReference type="Gene3D" id="1.10.287.470">
    <property type="entry name" value="Helix hairpin bin"/>
    <property type="match status" value="1"/>
</dbReference>
<evidence type="ECO:0000313" key="4">
    <source>
        <dbReference type="EMBL" id="CCH79518.1"/>
    </source>
</evidence>